<evidence type="ECO:0000313" key="2">
    <source>
        <dbReference type="Proteomes" id="UP001159042"/>
    </source>
</evidence>
<protein>
    <submittedName>
        <fullName evidence="1">Uncharacterized protein</fullName>
    </submittedName>
</protein>
<keyword evidence="2" id="KW-1185">Reference proteome</keyword>
<name>A0AAV8VK70_9CUCU</name>
<evidence type="ECO:0000313" key="1">
    <source>
        <dbReference type="EMBL" id="KAJ8914332.1"/>
    </source>
</evidence>
<dbReference type="EMBL" id="JANEYG010000074">
    <property type="protein sequence ID" value="KAJ8914332.1"/>
    <property type="molecule type" value="Genomic_DNA"/>
</dbReference>
<comment type="caution">
    <text evidence="1">The sequence shown here is derived from an EMBL/GenBank/DDBJ whole genome shotgun (WGS) entry which is preliminary data.</text>
</comment>
<gene>
    <name evidence="1" type="ORF">NQ315_011320</name>
</gene>
<dbReference type="AlphaFoldDB" id="A0AAV8VK70"/>
<organism evidence="1 2">
    <name type="scientific">Exocentrus adspersus</name>
    <dbReference type="NCBI Taxonomy" id="1586481"/>
    <lineage>
        <taxon>Eukaryota</taxon>
        <taxon>Metazoa</taxon>
        <taxon>Ecdysozoa</taxon>
        <taxon>Arthropoda</taxon>
        <taxon>Hexapoda</taxon>
        <taxon>Insecta</taxon>
        <taxon>Pterygota</taxon>
        <taxon>Neoptera</taxon>
        <taxon>Endopterygota</taxon>
        <taxon>Coleoptera</taxon>
        <taxon>Polyphaga</taxon>
        <taxon>Cucujiformia</taxon>
        <taxon>Chrysomeloidea</taxon>
        <taxon>Cerambycidae</taxon>
        <taxon>Lamiinae</taxon>
        <taxon>Acanthocinini</taxon>
        <taxon>Exocentrus</taxon>
    </lineage>
</organism>
<dbReference type="Proteomes" id="UP001159042">
    <property type="component" value="Unassembled WGS sequence"/>
</dbReference>
<accession>A0AAV8VK70</accession>
<proteinExistence type="predicted"/>
<reference evidence="1 2" key="1">
    <citation type="journal article" date="2023" name="Insect Mol. Biol.">
        <title>Genome sequencing provides insights into the evolution of gene families encoding plant cell wall-degrading enzymes in longhorned beetles.</title>
        <authorList>
            <person name="Shin N.R."/>
            <person name="Okamura Y."/>
            <person name="Kirsch R."/>
            <person name="Pauchet Y."/>
        </authorList>
    </citation>
    <scope>NUCLEOTIDE SEQUENCE [LARGE SCALE GENOMIC DNA]</scope>
    <source>
        <strain evidence="1">EAD_L_NR</strain>
    </source>
</reference>
<sequence length="96" mass="10999">MGRAAVDSHLGTPKHKKMVNLAKANTKITFIRKPQENIIRKPQESNKKLSNFFVKRETLVAEILWCLHVVENHYSLNSVDKSIPIIKRMCKDSTIA</sequence>